<dbReference type="EMBL" id="JAUHHV010000007">
    <property type="protein sequence ID" value="KAK1417687.1"/>
    <property type="molecule type" value="Genomic_DNA"/>
</dbReference>
<dbReference type="AlphaFoldDB" id="A0AAD8KBQ1"/>
<keyword evidence="2" id="KW-0812">Transmembrane</keyword>
<evidence type="ECO:0000313" key="4">
    <source>
        <dbReference type="Proteomes" id="UP001229421"/>
    </source>
</evidence>
<evidence type="ECO:0000256" key="1">
    <source>
        <dbReference type="SAM" id="MobiDB-lite"/>
    </source>
</evidence>
<reference evidence="3" key="1">
    <citation type="journal article" date="2023" name="bioRxiv">
        <title>Improved chromosome-level genome assembly for marigold (Tagetes erecta).</title>
        <authorList>
            <person name="Jiang F."/>
            <person name="Yuan L."/>
            <person name="Wang S."/>
            <person name="Wang H."/>
            <person name="Xu D."/>
            <person name="Wang A."/>
            <person name="Fan W."/>
        </authorList>
    </citation>
    <scope>NUCLEOTIDE SEQUENCE</scope>
    <source>
        <strain evidence="3">WSJ</strain>
        <tissue evidence="3">Leaf</tissue>
    </source>
</reference>
<proteinExistence type="predicted"/>
<name>A0AAD8KBQ1_TARER</name>
<dbReference type="Proteomes" id="UP001229421">
    <property type="component" value="Unassembled WGS sequence"/>
</dbReference>
<evidence type="ECO:0000313" key="3">
    <source>
        <dbReference type="EMBL" id="KAK1417687.1"/>
    </source>
</evidence>
<keyword evidence="4" id="KW-1185">Reference proteome</keyword>
<keyword evidence="2" id="KW-1133">Transmembrane helix</keyword>
<feature type="region of interest" description="Disordered" evidence="1">
    <location>
        <begin position="57"/>
        <end position="76"/>
    </location>
</feature>
<keyword evidence="2" id="KW-0472">Membrane</keyword>
<organism evidence="3 4">
    <name type="scientific">Tagetes erecta</name>
    <name type="common">African marigold</name>
    <dbReference type="NCBI Taxonomy" id="13708"/>
    <lineage>
        <taxon>Eukaryota</taxon>
        <taxon>Viridiplantae</taxon>
        <taxon>Streptophyta</taxon>
        <taxon>Embryophyta</taxon>
        <taxon>Tracheophyta</taxon>
        <taxon>Spermatophyta</taxon>
        <taxon>Magnoliopsida</taxon>
        <taxon>eudicotyledons</taxon>
        <taxon>Gunneridae</taxon>
        <taxon>Pentapetalae</taxon>
        <taxon>asterids</taxon>
        <taxon>campanulids</taxon>
        <taxon>Asterales</taxon>
        <taxon>Asteraceae</taxon>
        <taxon>Asteroideae</taxon>
        <taxon>Heliantheae alliance</taxon>
        <taxon>Tageteae</taxon>
        <taxon>Tagetes</taxon>
    </lineage>
</organism>
<accession>A0AAD8KBQ1</accession>
<sequence>MQFWVLNVLAFWYMIVVVINFIRFYTTTQFQLRFHFTNSIPFHFTIFNHEADSTTTTTVATGSSSTVQQQQMEEDE</sequence>
<protein>
    <submittedName>
        <fullName evidence="3">Uncharacterized protein</fullName>
    </submittedName>
</protein>
<comment type="caution">
    <text evidence="3">The sequence shown here is derived from an EMBL/GenBank/DDBJ whole genome shotgun (WGS) entry which is preliminary data.</text>
</comment>
<feature type="transmembrane region" description="Helical" evidence="2">
    <location>
        <begin position="6"/>
        <end position="25"/>
    </location>
</feature>
<evidence type="ECO:0000256" key="2">
    <source>
        <dbReference type="SAM" id="Phobius"/>
    </source>
</evidence>
<gene>
    <name evidence="3" type="ORF">QVD17_26821</name>
</gene>